<feature type="transmembrane region" description="Helical" evidence="23">
    <location>
        <begin position="48"/>
        <end position="67"/>
    </location>
</feature>
<feature type="region of interest" description="Disordered" evidence="22">
    <location>
        <begin position="369"/>
        <end position="402"/>
    </location>
</feature>
<evidence type="ECO:0000256" key="10">
    <source>
        <dbReference type="ARBA" id="ARBA00022989"/>
    </source>
</evidence>
<dbReference type="GO" id="GO:0051301">
    <property type="term" value="P:cell division"/>
    <property type="evidence" value="ECO:0007669"/>
    <property type="project" value="UniProtKB-KW"/>
</dbReference>
<dbReference type="Pfam" id="PF01098">
    <property type="entry name" value="FTSW_RODA_SPOVE"/>
    <property type="match status" value="1"/>
</dbReference>
<evidence type="ECO:0000256" key="13">
    <source>
        <dbReference type="ARBA" id="ARBA00023316"/>
    </source>
</evidence>
<dbReference type="NCBIfam" id="TIGR02614">
    <property type="entry name" value="ftsW"/>
    <property type="match status" value="1"/>
</dbReference>
<keyword evidence="11 23" id="KW-0472">Membrane</keyword>
<keyword evidence="13" id="KW-0961">Cell wall biogenesis/degradation</keyword>
<feature type="transmembrane region" description="Helical" evidence="23">
    <location>
        <begin position="313"/>
        <end position="337"/>
    </location>
</feature>
<dbReference type="GO" id="GO:0071555">
    <property type="term" value="P:cell wall organization"/>
    <property type="evidence" value="ECO:0007669"/>
    <property type="project" value="UniProtKB-KW"/>
</dbReference>
<dbReference type="Proteomes" id="UP000581206">
    <property type="component" value="Unassembled WGS sequence"/>
</dbReference>
<feature type="transmembrane region" description="Helical" evidence="23">
    <location>
        <begin position="343"/>
        <end position="365"/>
    </location>
</feature>
<evidence type="ECO:0000256" key="1">
    <source>
        <dbReference type="ARBA" id="ARBA00004651"/>
    </source>
</evidence>
<evidence type="ECO:0000256" key="9">
    <source>
        <dbReference type="ARBA" id="ARBA00022984"/>
    </source>
</evidence>
<proteinExistence type="inferred from homology"/>
<dbReference type="GO" id="GO:0009252">
    <property type="term" value="P:peptidoglycan biosynthetic process"/>
    <property type="evidence" value="ECO:0007669"/>
    <property type="project" value="UniProtKB-KW"/>
</dbReference>
<keyword evidence="10 23" id="KW-1133">Transmembrane helix</keyword>
<evidence type="ECO:0000256" key="3">
    <source>
        <dbReference type="ARBA" id="ARBA00022475"/>
    </source>
</evidence>
<accession>A0A7X6QXG7</accession>
<dbReference type="EMBL" id="JAAXOX010000001">
    <property type="protein sequence ID" value="NKY21097.1"/>
    <property type="molecule type" value="Genomic_DNA"/>
</dbReference>
<dbReference type="PANTHER" id="PTHR30474">
    <property type="entry name" value="CELL CYCLE PROTEIN"/>
    <property type="match status" value="1"/>
</dbReference>
<evidence type="ECO:0000256" key="4">
    <source>
        <dbReference type="ARBA" id="ARBA00022618"/>
    </source>
</evidence>
<organism evidence="24 25">
    <name type="scientific">Cellulomonas denverensis</name>
    <dbReference type="NCBI Taxonomy" id="264297"/>
    <lineage>
        <taxon>Bacteria</taxon>
        <taxon>Bacillati</taxon>
        <taxon>Actinomycetota</taxon>
        <taxon>Actinomycetes</taxon>
        <taxon>Micrococcales</taxon>
        <taxon>Cellulomonadaceae</taxon>
        <taxon>Cellulomonas</taxon>
    </lineage>
</organism>
<evidence type="ECO:0000256" key="15">
    <source>
        <dbReference type="ARBA" id="ARBA00033270"/>
    </source>
</evidence>
<reference evidence="24 25" key="1">
    <citation type="submission" date="2020-04" db="EMBL/GenBank/DDBJ databases">
        <title>MicrobeNet Type strains.</title>
        <authorList>
            <person name="Nicholson A.C."/>
        </authorList>
    </citation>
    <scope>NUCLEOTIDE SEQUENCE [LARGE SCALE GENOMIC DNA]</scope>
    <source>
        <strain evidence="24 25">ATCC BAA-788</strain>
    </source>
</reference>
<keyword evidence="8" id="KW-0133">Cell shape</keyword>
<comment type="subcellular location">
    <subcellularLocation>
        <location evidence="1">Cell membrane</location>
        <topology evidence="1">Multi-pass membrane protein</topology>
    </subcellularLocation>
</comment>
<name>A0A7X6QXG7_9CELL</name>
<dbReference type="GO" id="GO:0032153">
    <property type="term" value="C:cell division site"/>
    <property type="evidence" value="ECO:0007669"/>
    <property type="project" value="TreeGrafter"/>
</dbReference>
<dbReference type="InterPro" id="IPR018365">
    <property type="entry name" value="Cell_cycle_FtsW-rel_CS"/>
</dbReference>
<evidence type="ECO:0000256" key="7">
    <source>
        <dbReference type="ARBA" id="ARBA00022692"/>
    </source>
</evidence>
<evidence type="ECO:0000313" key="24">
    <source>
        <dbReference type="EMBL" id="NKY21097.1"/>
    </source>
</evidence>
<evidence type="ECO:0000256" key="22">
    <source>
        <dbReference type="SAM" id="MobiDB-lite"/>
    </source>
</evidence>
<feature type="transmembrane region" description="Helical" evidence="23">
    <location>
        <begin position="79"/>
        <end position="98"/>
    </location>
</feature>
<evidence type="ECO:0000256" key="5">
    <source>
        <dbReference type="ARBA" id="ARBA00022676"/>
    </source>
</evidence>
<dbReference type="InterPro" id="IPR013437">
    <property type="entry name" value="FtsW"/>
</dbReference>
<dbReference type="GO" id="GO:0005886">
    <property type="term" value="C:plasma membrane"/>
    <property type="evidence" value="ECO:0007669"/>
    <property type="project" value="UniProtKB-SubCell"/>
</dbReference>
<sequence length="402" mass="41144">MILRRTRRDLGADHRLLLGSSITLLVVGQVMVLSASTVDSLAHGRSPYALAVEQSAFAAVGLVAMLVASRVPLRVYRRIAAPALLVALVLQLLVFTPLGLTQGERRSWVALGPVVGQPAEVLKLGLVLWLARILATRQDGIHDWRTAAFPALPGAVVAIAATAAGHDVGTSLVMAALVAAALFVAGAPLRLFAVAGAGAAAVFLAMAAAAPRRIQRISDWLGGDCDPLGSCYQTTQGMRALASGGWLGLGLGQSRQKWSYLPEAHNDFIFAIIGEELGLPGTLLVLALIGAMALAMIRICARHPDPFARIVTGGVLGWVLAQALVNVGTVVGLAPVIGVPLPLVSAGGSALVATMLALGVVLACARSGTGASQSPAHPPVSSPGSAAPAPPPRSIRTATDTP</sequence>
<keyword evidence="4" id="KW-0132">Cell division</keyword>
<keyword evidence="3" id="KW-1003">Cell membrane</keyword>
<dbReference type="PANTHER" id="PTHR30474:SF2">
    <property type="entry name" value="PEPTIDOGLYCAN GLYCOSYLTRANSFERASE FTSW-RELATED"/>
    <property type="match status" value="1"/>
</dbReference>
<dbReference type="EC" id="2.4.99.28" evidence="19"/>
<feature type="transmembrane region" description="Helical" evidence="23">
    <location>
        <begin position="16"/>
        <end position="36"/>
    </location>
</feature>
<comment type="function">
    <text evidence="21">Peptidoglycan polymerase that is essential for cell division.</text>
</comment>
<evidence type="ECO:0000256" key="12">
    <source>
        <dbReference type="ARBA" id="ARBA00023306"/>
    </source>
</evidence>
<keyword evidence="12" id="KW-0131">Cell cycle</keyword>
<dbReference type="GO" id="GO:0008360">
    <property type="term" value="P:regulation of cell shape"/>
    <property type="evidence" value="ECO:0007669"/>
    <property type="project" value="UniProtKB-KW"/>
</dbReference>
<evidence type="ECO:0000256" key="8">
    <source>
        <dbReference type="ARBA" id="ARBA00022960"/>
    </source>
</evidence>
<keyword evidence="25" id="KW-1185">Reference proteome</keyword>
<keyword evidence="5" id="KW-0328">Glycosyltransferase</keyword>
<dbReference type="RefSeq" id="WP_168628228.1">
    <property type="nucleotide sequence ID" value="NZ_BONL01000014.1"/>
</dbReference>
<evidence type="ECO:0000256" key="11">
    <source>
        <dbReference type="ARBA" id="ARBA00023136"/>
    </source>
</evidence>
<feature type="transmembrane region" description="Helical" evidence="23">
    <location>
        <begin position="283"/>
        <end position="301"/>
    </location>
</feature>
<dbReference type="AlphaFoldDB" id="A0A7X6QXG7"/>
<evidence type="ECO:0000313" key="25">
    <source>
        <dbReference type="Proteomes" id="UP000581206"/>
    </source>
</evidence>
<dbReference type="GO" id="GO:0015648">
    <property type="term" value="F:lipid-linked peptidoglycan transporter activity"/>
    <property type="evidence" value="ECO:0007669"/>
    <property type="project" value="TreeGrafter"/>
</dbReference>
<evidence type="ECO:0000256" key="23">
    <source>
        <dbReference type="SAM" id="Phobius"/>
    </source>
</evidence>
<evidence type="ECO:0000256" key="20">
    <source>
        <dbReference type="ARBA" id="ARBA00049902"/>
    </source>
</evidence>
<comment type="pathway">
    <text evidence="2">Cell wall biogenesis; peptidoglycan biosynthesis.</text>
</comment>
<comment type="similarity">
    <text evidence="16">Belongs to the SEDS family. FtsW subfamily.</text>
</comment>
<evidence type="ECO:0000256" key="16">
    <source>
        <dbReference type="ARBA" id="ARBA00038053"/>
    </source>
</evidence>
<comment type="catalytic activity">
    <reaction evidence="20">
        <text>[GlcNAc-(1-&gt;4)-Mur2Ac(oyl-L-Ala-gamma-D-Glu-L-Lys-D-Ala-D-Ala)](n)-di-trans,octa-cis-undecaprenyl diphosphate + beta-D-GlcNAc-(1-&gt;4)-Mur2Ac(oyl-L-Ala-gamma-D-Glu-L-Lys-D-Ala-D-Ala)-di-trans,octa-cis-undecaprenyl diphosphate = [GlcNAc-(1-&gt;4)-Mur2Ac(oyl-L-Ala-gamma-D-Glu-L-Lys-D-Ala-D-Ala)](n+1)-di-trans,octa-cis-undecaprenyl diphosphate + di-trans,octa-cis-undecaprenyl diphosphate + H(+)</text>
        <dbReference type="Rhea" id="RHEA:23708"/>
        <dbReference type="Rhea" id="RHEA-COMP:9602"/>
        <dbReference type="Rhea" id="RHEA-COMP:9603"/>
        <dbReference type="ChEBI" id="CHEBI:15378"/>
        <dbReference type="ChEBI" id="CHEBI:58405"/>
        <dbReference type="ChEBI" id="CHEBI:60033"/>
        <dbReference type="ChEBI" id="CHEBI:78435"/>
        <dbReference type="EC" id="2.4.99.28"/>
    </reaction>
</comment>
<feature type="transmembrane region" description="Helical" evidence="23">
    <location>
        <begin position="170"/>
        <end position="186"/>
    </location>
</feature>
<dbReference type="PROSITE" id="PS00428">
    <property type="entry name" value="FTSW_RODA_SPOVE"/>
    <property type="match status" value="1"/>
</dbReference>
<keyword evidence="7 23" id="KW-0812">Transmembrane</keyword>
<feature type="transmembrane region" description="Helical" evidence="23">
    <location>
        <begin position="191"/>
        <end position="210"/>
    </location>
</feature>
<protein>
    <recommendedName>
        <fullName evidence="17">Probable peptidoglycan glycosyltransferase FtsW</fullName>
        <ecNumber evidence="19">2.4.99.28</ecNumber>
    </recommendedName>
    <alternativeName>
        <fullName evidence="18">Cell division protein FtsW</fullName>
    </alternativeName>
    <alternativeName>
        <fullName evidence="15">Cell wall polymerase</fullName>
    </alternativeName>
    <alternativeName>
        <fullName evidence="14">Peptidoglycan polymerase</fullName>
    </alternativeName>
</protein>
<evidence type="ECO:0000256" key="17">
    <source>
        <dbReference type="ARBA" id="ARBA00041185"/>
    </source>
</evidence>
<gene>
    <name evidence="24" type="primary">ftsW</name>
    <name evidence="24" type="ORF">HGA03_00265</name>
</gene>
<evidence type="ECO:0000256" key="14">
    <source>
        <dbReference type="ARBA" id="ARBA00032370"/>
    </source>
</evidence>
<evidence type="ECO:0000256" key="21">
    <source>
        <dbReference type="ARBA" id="ARBA00049966"/>
    </source>
</evidence>
<evidence type="ECO:0000256" key="2">
    <source>
        <dbReference type="ARBA" id="ARBA00004752"/>
    </source>
</evidence>
<keyword evidence="6" id="KW-0808">Transferase</keyword>
<evidence type="ECO:0000256" key="18">
    <source>
        <dbReference type="ARBA" id="ARBA00041418"/>
    </source>
</evidence>
<evidence type="ECO:0000256" key="6">
    <source>
        <dbReference type="ARBA" id="ARBA00022679"/>
    </source>
</evidence>
<keyword evidence="9" id="KW-0573">Peptidoglycan synthesis</keyword>
<evidence type="ECO:0000256" key="19">
    <source>
        <dbReference type="ARBA" id="ARBA00044770"/>
    </source>
</evidence>
<dbReference type="GO" id="GO:0008955">
    <property type="term" value="F:peptidoglycan glycosyltransferase activity"/>
    <property type="evidence" value="ECO:0007669"/>
    <property type="project" value="UniProtKB-EC"/>
</dbReference>
<comment type="caution">
    <text evidence="24">The sequence shown here is derived from an EMBL/GenBank/DDBJ whole genome shotgun (WGS) entry which is preliminary data.</text>
</comment>
<dbReference type="InterPro" id="IPR001182">
    <property type="entry name" value="FtsW/RodA"/>
</dbReference>